<evidence type="ECO:0000313" key="4">
    <source>
        <dbReference type="EMBL" id="CAG8604776.1"/>
    </source>
</evidence>
<feature type="domain" description="DNA methylase N-4/N-6" evidence="3">
    <location>
        <begin position="79"/>
        <end position="187"/>
    </location>
</feature>
<dbReference type="InterPro" id="IPR029063">
    <property type="entry name" value="SAM-dependent_MTases_sf"/>
</dbReference>
<dbReference type="EMBL" id="CAJVPS010004526">
    <property type="protein sequence ID" value="CAG8604776.1"/>
    <property type="molecule type" value="Genomic_DNA"/>
</dbReference>
<evidence type="ECO:0000313" key="5">
    <source>
        <dbReference type="Proteomes" id="UP000789508"/>
    </source>
</evidence>
<organism evidence="4 5">
    <name type="scientific">Ambispora leptoticha</name>
    <dbReference type="NCBI Taxonomy" id="144679"/>
    <lineage>
        <taxon>Eukaryota</taxon>
        <taxon>Fungi</taxon>
        <taxon>Fungi incertae sedis</taxon>
        <taxon>Mucoromycota</taxon>
        <taxon>Glomeromycotina</taxon>
        <taxon>Glomeromycetes</taxon>
        <taxon>Archaeosporales</taxon>
        <taxon>Ambisporaceae</taxon>
        <taxon>Ambispora</taxon>
    </lineage>
</organism>
<dbReference type="InterPro" id="IPR002941">
    <property type="entry name" value="DNA_methylase_N4/N6"/>
</dbReference>
<keyword evidence="5" id="KW-1185">Reference proteome</keyword>
<dbReference type="GO" id="GO:0032259">
    <property type="term" value="P:methylation"/>
    <property type="evidence" value="ECO:0007669"/>
    <property type="project" value="UniProtKB-KW"/>
</dbReference>
<dbReference type="Pfam" id="PF01555">
    <property type="entry name" value="N6_N4_Mtase"/>
    <property type="match status" value="1"/>
</dbReference>
<evidence type="ECO:0000256" key="1">
    <source>
        <dbReference type="ARBA" id="ARBA00022603"/>
    </source>
</evidence>
<protein>
    <submittedName>
        <fullName evidence="4">610_t:CDS:1</fullName>
    </submittedName>
</protein>
<accession>A0A9N9GFU3</accession>
<dbReference type="AlphaFoldDB" id="A0A9N9GFU3"/>
<dbReference type="GO" id="GO:0003677">
    <property type="term" value="F:DNA binding"/>
    <property type="evidence" value="ECO:0007669"/>
    <property type="project" value="InterPro"/>
</dbReference>
<dbReference type="GO" id="GO:0008170">
    <property type="term" value="F:N-methyltransferase activity"/>
    <property type="evidence" value="ECO:0007669"/>
    <property type="project" value="InterPro"/>
</dbReference>
<name>A0A9N9GFU3_9GLOM</name>
<dbReference type="OrthoDB" id="5953636at2759"/>
<sequence>MSENITTQKTGQIVNIHPFAENTPQLKETTFKSIKENIKIVQADCLLALEKIESNSVDYKAKVIGGLPVGMKFDPQQGKRLQEFMSVVAEKLFRVLKPGGFFLCFSQGRLYHRMVMAIEEAGFEIRDMLIWKKVGQAKAFSQDHFVKKMKISEAEKKAILNSLANRKTPQLKSESEPIVLAQKPKEGTFINN</sequence>
<keyword evidence="2" id="KW-0808">Transferase</keyword>
<gene>
    <name evidence="4" type="ORF">ALEPTO_LOCUS8301</name>
</gene>
<comment type="caution">
    <text evidence="4">The sequence shown here is derived from an EMBL/GenBank/DDBJ whole genome shotgun (WGS) entry which is preliminary data.</text>
</comment>
<evidence type="ECO:0000259" key="3">
    <source>
        <dbReference type="Pfam" id="PF01555"/>
    </source>
</evidence>
<proteinExistence type="predicted"/>
<evidence type="ECO:0000256" key="2">
    <source>
        <dbReference type="ARBA" id="ARBA00022679"/>
    </source>
</evidence>
<dbReference type="Proteomes" id="UP000789508">
    <property type="component" value="Unassembled WGS sequence"/>
</dbReference>
<reference evidence="4" key="1">
    <citation type="submission" date="2021-06" db="EMBL/GenBank/DDBJ databases">
        <authorList>
            <person name="Kallberg Y."/>
            <person name="Tangrot J."/>
            <person name="Rosling A."/>
        </authorList>
    </citation>
    <scope>NUCLEOTIDE SEQUENCE</scope>
    <source>
        <strain evidence="4">FL130A</strain>
    </source>
</reference>
<keyword evidence="1" id="KW-0489">Methyltransferase</keyword>
<dbReference type="SUPFAM" id="SSF53335">
    <property type="entry name" value="S-adenosyl-L-methionine-dependent methyltransferases"/>
    <property type="match status" value="1"/>
</dbReference>
<dbReference type="Gene3D" id="3.40.50.150">
    <property type="entry name" value="Vaccinia Virus protein VP39"/>
    <property type="match status" value="1"/>
</dbReference>